<dbReference type="Proteomes" id="UP000885826">
    <property type="component" value="Unassembled WGS sequence"/>
</dbReference>
<keyword evidence="1" id="KW-0472">Membrane</keyword>
<proteinExistence type="predicted"/>
<name>A0A9C9JZN1_UNCW3</name>
<feature type="transmembrane region" description="Helical" evidence="1">
    <location>
        <begin position="99"/>
        <end position="122"/>
    </location>
</feature>
<comment type="caution">
    <text evidence="2">The sequence shown here is derived from an EMBL/GenBank/DDBJ whole genome shotgun (WGS) entry which is preliminary data.</text>
</comment>
<gene>
    <name evidence="2" type="ORF">ENI34_02890</name>
</gene>
<evidence type="ECO:0000313" key="2">
    <source>
        <dbReference type="EMBL" id="HEC78071.1"/>
    </source>
</evidence>
<keyword evidence="1" id="KW-1133">Transmembrane helix</keyword>
<evidence type="ECO:0000256" key="1">
    <source>
        <dbReference type="SAM" id="Phobius"/>
    </source>
</evidence>
<accession>A0A9C9JZN1</accession>
<dbReference type="AlphaFoldDB" id="A0A9C9JZN1"/>
<organism evidence="2 3">
    <name type="scientific">candidate division WOR-3 bacterium</name>
    <dbReference type="NCBI Taxonomy" id="2052148"/>
    <lineage>
        <taxon>Bacteria</taxon>
        <taxon>Bacteria division WOR-3</taxon>
    </lineage>
</organism>
<reference evidence="2" key="1">
    <citation type="journal article" date="2020" name="mSystems">
        <title>Genome- and Community-Level Interaction Insights into Carbon Utilization and Element Cycling Functions of Hydrothermarchaeota in Hydrothermal Sediment.</title>
        <authorList>
            <person name="Zhou Z."/>
            <person name="Liu Y."/>
            <person name="Xu W."/>
            <person name="Pan J."/>
            <person name="Luo Z.H."/>
            <person name="Li M."/>
        </authorList>
    </citation>
    <scope>NUCLEOTIDE SEQUENCE</scope>
    <source>
        <strain evidence="2">HyVt-388</strain>
    </source>
</reference>
<keyword evidence="1" id="KW-0812">Transmembrane</keyword>
<protein>
    <submittedName>
        <fullName evidence="2">Uncharacterized protein</fullName>
    </submittedName>
</protein>
<dbReference type="PROSITE" id="PS51257">
    <property type="entry name" value="PROKAR_LIPOPROTEIN"/>
    <property type="match status" value="1"/>
</dbReference>
<feature type="transmembrane region" description="Helical" evidence="1">
    <location>
        <begin position="59"/>
        <end position="79"/>
    </location>
</feature>
<sequence length="146" mass="17290">MEIKIVGIQSTFKYLYFILLGLACAIGVKFNHELELYQNSLNDLHKKQKIIDNKKKNRFVKFSLFLVIIVIVTIVLKVIQFMFSSSSSDIFLFNYLGKFYFWMHEIGGLMLPYALLISVLWIGIYRRERRIQTTIDILLKVKRNCR</sequence>
<feature type="transmembrane region" description="Helical" evidence="1">
    <location>
        <begin position="12"/>
        <end position="30"/>
    </location>
</feature>
<dbReference type="EMBL" id="DRIG01000031">
    <property type="protein sequence ID" value="HEC78071.1"/>
    <property type="molecule type" value="Genomic_DNA"/>
</dbReference>
<evidence type="ECO:0000313" key="3">
    <source>
        <dbReference type="Proteomes" id="UP000885826"/>
    </source>
</evidence>